<keyword evidence="1" id="KW-0472">Membrane</keyword>
<reference evidence="2 3" key="1">
    <citation type="journal article" date="2018" name="Nat. Genet.">
        <title>The Rosa genome provides new insights in the design of modern roses.</title>
        <authorList>
            <person name="Bendahmane M."/>
        </authorList>
    </citation>
    <scope>NUCLEOTIDE SEQUENCE [LARGE SCALE GENOMIC DNA]</scope>
    <source>
        <strain evidence="3">cv. Old Blush</strain>
    </source>
</reference>
<proteinExistence type="predicted"/>
<keyword evidence="1" id="KW-1133">Transmembrane helix</keyword>
<evidence type="ECO:0000313" key="3">
    <source>
        <dbReference type="Proteomes" id="UP000238479"/>
    </source>
</evidence>
<evidence type="ECO:0000256" key="1">
    <source>
        <dbReference type="SAM" id="Phobius"/>
    </source>
</evidence>
<name>A0A2P6R1B3_ROSCH</name>
<gene>
    <name evidence="2" type="ORF">RchiOBHm_Chr4g0433051</name>
</gene>
<keyword evidence="1" id="KW-0812">Transmembrane</keyword>
<comment type="caution">
    <text evidence="2">The sequence shown here is derived from an EMBL/GenBank/DDBJ whole genome shotgun (WGS) entry which is preliminary data.</text>
</comment>
<protein>
    <submittedName>
        <fullName evidence="2">Uncharacterized protein</fullName>
    </submittedName>
</protein>
<feature type="transmembrane region" description="Helical" evidence="1">
    <location>
        <begin position="38"/>
        <end position="56"/>
    </location>
</feature>
<keyword evidence="3" id="KW-1185">Reference proteome</keyword>
<organism evidence="2 3">
    <name type="scientific">Rosa chinensis</name>
    <name type="common">China rose</name>
    <dbReference type="NCBI Taxonomy" id="74649"/>
    <lineage>
        <taxon>Eukaryota</taxon>
        <taxon>Viridiplantae</taxon>
        <taxon>Streptophyta</taxon>
        <taxon>Embryophyta</taxon>
        <taxon>Tracheophyta</taxon>
        <taxon>Spermatophyta</taxon>
        <taxon>Magnoliopsida</taxon>
        <taxon>eudicotyledons</taxon>
        <taxon>Gunneridae</taxon>
        <taxon>Pentapetalae</taxon>
        <taxon>rosids</taxon>
        <taxon>fabids</taxon>
        <taxon>Rosales</taxon>
        <taxon>Rosaceae</taxon>
        <taxon>Rosoideae</taxon>
        <taxon>Rosoideae incertae sedis</taxon>
        <taxon>Rosa</taxon>
    </lineage>
</organism>
<dbReference type="EMBL" id="PDCK01000042">
    <property type="protein sequence ID" value="PRQ40159.1"/>
    <property type="molecule type" value="Genomic_DNA"/>
</dbReference>
<feature type="transmembrane region" description="Helical" evidence="1">
    <location>
        <begin position="83"/>
        <end position="104"/>
    </location>
</feature>
<sequence>MRSPTPLPHSVSYNSLSLSLSLSLFFTSFSLSPSLFTLLPPFLTLYSTSFTVCMSWHSRHHHRTIFSLPRKQLRRHTTHMKRCPDLFSSILMTFLKIWVCQFMYVQ</sequence>
<dbReference type="AlphaFoldDB" id="A0A2P6R1B3"/>
<dbReference type="Gramene" id="PRQ40159">
    <property type="protein sequence ID" value="PRQ40159"/>
    <property type="gene ID" value="RchiOBHm_Chr4g0433051"/>
</dbReference>
<accession>A0A2P6R1B3</accession>
<dbReference type="Proteomes" id="UP000238479">
    <property type="component" value="Chromosome 4"/>
</dbReference>
<evidence type="ECO:0000313" key="2">
    <source>
        <dbReference type="EMBL" id="PRQ40159.1"/>
    </source>
</evidence>